<evidence type="ECO:0000313" key="1">
    <source>
        <dbReference type="EMBL" id="GET22219.1"/>
    </source>
</evidence>
<name>A0A2P8C828_9BACT</name>
<comment type="caution">
    <text evidence="2">The sequence shown here is derived from an EMBL/GenBank/DDBJ whole genome shotgun (WGS) entry which is preliminary data.</text>
</comment>
<dbReference type="EMBL" id="BLAU01000001">
    <property type="protein sequence ID" value="GET22219.1"/>
    <property type="molecule type" value="Genomic_DNA"/>
</dbReference>
<reference evidence="2 3" key="1">
    <citation type="submission" date="2018-03" db="EMBL/GenBank/DDBJ databases">
        <title>Genomic Encyclopedia of Archaeal and Bacterial Type Strains, Phase II (KMG-II): from individual species to whole genera.</title>
        <authorList>
            <person name="Goeker M."/>
        </authorList>
    </citation>
    <scope>NUCLEOTIDE SEQUENCE [LARGE SCALE GENOMIC DNA]</scope>
    <source>
        <strain evidence="2 3">DSM 27267</strain>
    </source>
</reference>
<sequence length="54" mass="6407">MEEQSNQTIAYSEESYPPVPTRATRFWRAFIPWQLYRWVVLNIKILRIVAGGHS</sequence>
<dbReference type="Proteomes" id="UP000240621">
    <property type="component" value="Unassembled WGS sequence"/>
</dbReference>
<dbReference type="Proteomes" id="UP000396862">
    <property type="component" value="Unassembled WGS sequence"/>
</dbReference>
<gene>
    <name evidence="2" type="ORF">CLV93_11179</name>
    <name evidence="1" type="ORF">JCM18694_24650</name>
</gene>
<accession>A0A2P8C828</accession>
<organism evidence="2 3">
    <name type="scientific">Prolixibacter denitrificans</name>
    <dbReference type="NCBI Taxonomy" id="1541063"/>
    <lineage>
        <taxon>Bacteria</taxon>
        <taxon>Pseudomonadati</taxon>
        <taxon>Bacteroidota</taxon>
        <taxon>Bacteroidia</taxon>
        <taxon>Marinilabiliales</taxon>
        <taxon>Prolixibacteraceae</taxon>
        <taxon>Prolixibacter</taxon>
    </lineage>
</organism>
<dbReference type="AlphaFoldDB" id="A0A2P8C828"/>
<protein>
    <submittedName>
        <fullName evidence="2">Uncharacterized protein</fullName>
    </submittedName>
</protein>
<reference evidence="1 4" key="2">
    <citation type="submission" date="2019-10" db="EMBL/GenBank/DDBJ databases">
        <title>Prolixibacter strains distinguished by the presence of nitrate reductase genes were adept at nitrate-dependent anaerobic corrosion of metallic iron and carbon steel.</title>
        <authorList>
            <person name="Iino T."/>
            <person name="Shono N."/>
            <person name="Ito K."/>
            <person name="Nakamura R."/>
            <person name="Sueoka K."/>
            <person name="Harayama S."/>
            <person name="Ohkuma M."/>
        </authorList>
    </citation>
    <scope>NUCLEOTIDE SEQUENCE [LARGE SCALE GENOMIC DNA]</scope>
    <source>
        <strain evidence="1 4">MIC1-1</strain>
    </source>
</reference>
<evidence type="ECO:0000313" key="4">
    <source>
        <dbReference type="Proteomes" id="UP000396862"/>
    </source>
</evidence>
<evidence type="ECO:0000313" key="2">
    <source>
        <dbReference type="EMBL" id="PSK81102.1"/>
    </source>
</evidence>
<keyword evidence="4" id="KW-1185">Reference proteome</keyword>
<proteinExistence type="predicted"/>
<dbReference type="RefSeq" id="WP_170108985.1">
    <property type="nucleotide sequence ID" value="NZ_BLAU01000001.1"/>
</dbReference>
<evidence type="ECO:0000313" key="3">
    <source>
        <dbReference type="Proteomes" id="UP000240621"/>
    </source>
</evidence>
<dbReference type="EMBL" id="PYGC01000011">
    <property type="protein sequence ID" value="PSK81102.1"/>
    <property type="molecule type" value="Genomic_DNA"/>
</dbReference>